<protein>
    <submittedName>
        <fullName evidence="1">Uncharacterized protein</fullName>
    </submittedName>
</protein>
<accession>A0A5D2TGU3</accession>
<dbReference type="Proteomes" id="UP000323597">
    <property type="component" value="Chromosome D09"/>
</dbReference>
<reference evidence="1 2" key="1">
    <citation type="submission" date="2019-07" db="EMBL/GenBank/DDBJ databases">
        <title>WGS assembly of Gossypium mustelinum.</title>
        <authorList>
            <person name="Chen Z.J."/>
            <person name="Sreedasyam A."/>
            <person name="Ando A."/>
            <person name="Song Q."/>
            <person name="De L."/>
            <person name="Hulse-Kemp A."/>
            <person name="Ding M."/>
            <person name="Ye W."/>
            <person name="Kirkbride R."/>
            <person name="Jenkins J."/>
            <person name="Plott C."/>
            <person name="Lovell J."/>
            <person name="Lin Y.-M."/>
            <person name="Vaughn R."/>
            <person name="Liu B."/>
            <person name="Li W."/>
            <person name="Simpson S."/>
            <person name="Scheffler B."/>
            <person name="Saski C."/>
            <person name="Grover C."/>
            <person name="Hu G."/>
            <person name="Conover J."/>
            <person name="Carlson J."/>
            <person name="Shu S."/>
            <person name="Boston L."/>
            <person name="Williams M."/>
            <person name="Peterson D."/>
            <person name="Mcgee K."/>
            <person name="Jones D."/>
            <person name="Wendel J."/>
            <person name="Stelly D."/>
            <person name="Grimwood J."/>
            <person name="Schmutz J."/>
        </authorList>
    </citation>
    <scope>NUCLEOTIDE SEQUENCE [LARGE SCALE GENOMIC DNA]</scope>
    <source>
        <strain evidence="1">1408120.09</strain>
    </source>
</reference>
<sequence>LINPNKIVISSIQWGEMNLDILMIRKDLTLRELMKKGLLIIDPVRLSTSKMTENKDKNHYDLFVPENILSPNHRREL</sequence>
<organism evidence="1 2">
    <name type="scientific">Gossypium mustelinum</name>
    <name type="common">Cotton</name>
    <name type="synonym">Gossypium caicoense</name>
    <dbReference type="NCBI Taxonomy" id="34275"/>
    <lineage>
        <taxon>Eukaryota</taxon>
        <taxon>Viridiplantae</taxon>
        <taxon>Streptophyta</taxon>
        <taxon>Embryophyta</taxon>
        <taxon>Tracheophyta</taxon>
        <taxon>Spermatophyta</taxon>
        <taxon>Magnoliopsida</taxon>
        <taxon>eudicotyledons</taxon>
        <taxon>Gunneridae</taxon>
        <taxon>Pentapetalae</taxon>
        <taxon>rosids</taxon>
        <taxon>malvids</taxon>
        <taxon>Malvales</taxon>
        <taxon>Malvaceae</taxon>
        <taxon>Malvoideae</taxon>
        <taxon>Gossypium</taxon>
    </lineage>
</organism>
<dbReference type="EMBL" id="CM017657">
    <property type="protein sequence ID" value="TYI64319.1"/>
    <property type="molecule type" value="Genomic_DNA"/>
</dbReference>
<proteinExistence type="predicted"/>
<gene>
    <name evidence="1" type="ORF">E1A91_D09G080400v1</name>
</gene>
<evidence type="ECO:0000313" key="1">
    <source>
        <dbReference type="EMBL" id="TYI64319.1"/>
    </source>
</evidence>
<feature type="non-terminal residue" evidence="1">
    <location>
        <position position="1"/>
    </location>
</feature>
<name>A0A5D2TGU3_GOSMU</name>
<keyword evidence="2" id="KW-1185">Reference proteome</keyword>
<dbReference type="AlphaFoldDB" id="A0A5D2TGU3"/>
<evidence type="ECO:0000313" key="2">
    <source>
        <dbReference type="Proteomes" id="UP000323597"/>
    </source>
</evidence>